<proteinExistence type="predicted"/>
<evidence type="ECO:0000313" key="2">
    <source>
        <dbReference type="Proteomes" id="UP000264980"/>
    </source>
</evidence>
<dbReference type="Proteomes" id="UP000264980">
    <property type="component" value="Chromosome"/>
</dbReference>
<accession>A0A345CRH7</accession>
<dbReference type="RefSeq" id="WP_233481611.1">
    <property type="nucleotide sequence ID" value="NZ_CP089942.1"/>
</dbReference>
<dbReference type="AlphaFoldDB" id="A0A345CRH7"/>
<evidence type="ECO:0000313" key="1">
    <source>
        <dbReference type="EMBL" id="AXF76044.1"/>
    </source>
</evidence>
<sequence>MTTFVCRNADGSVQFDASSRLAKIYGSLDIPAGGNGTVTTNIDTSVHDIWFYLYLTTDNMFRIPPAVSLSGNVLSYSGGEVSAILVWGAY</sequence>
<organism evidence="1 2">
    <name type="scientific">Erwinia tracheiphila</name>
    <dbReference type="NCBI Taxonomy" id="65700"/>
    <lineage>
        <taxon>Bacteria</taxon>
        <taxon>Pseudomonadati</taxon>
        <taxon>Pseudomonadota</taxon>
        <taxon>Gammaproteobacteria</taxon>
        <taxon>Enterobacterales</taxon>
        <taxon>Erwiniaceae</taxon>
        <taxon>Erwinia</taxon>
    </lineage>
</organism>
<dbReference type="EMBL" id="CP013970">
    <property type="protein sequence ID" value="AXF76044.1"/>
    <property type="molecule type" value="Genomic_DNA"/>
</dbReference>
<gene>
    <name evidence="1" type="ORF">AV903_08295</name>
</gene>
<reference evidence="1 2" key="1">
    <citation type="submission" date="2016-01" db="EMBL/GenBank/DDBJ databases">
        <authorList>
            <person name="Oliw E.H."/>
        </authorList>
    </citation>
    <scope>NUCLEOTIDE SEQUENCE [LARGE SCALE GENOMIC DNA]</scope>
    <source>
        <strain evidence="1 2">MDcuke</strain>
    </source>
</reference>
<protein>
    <submittedName>
        <fullName evidence="1">Uncharacterized protein</fullName>
    </submittedName>
</protein>
<name>A0A345CRH7_9GAMM</name>